<feature type="domain" description="Macroglobulin" evidence="3">
    <location>
        <begin position="196"/>
        <end position="245"/>
    </location>
</feature>
<dbReference type="Gene3D" id="2.60.40.1930">
    <property type="match status" value="2"/>
</dbReference>
<evidence type="ECO:0000256" key="1">
    <source>
        <dbReference type="SAM" id="SignalP"/>
    </source>
</evidence>
<name>A0A9W9YDE5_9CNID</name>
<dbReference type="Proteomes" id="UP001163046">
    <property type="component" value="Unassembled WGS sequence"/>
</dbReference>
<gene>
    <name evidence="4" type="ORF">OS493_014901</name>
</gene>
<reference evidence="4" key="1">
    <citation type="submission" date="2023-01" db="EMBL/GenBank/DDBJ databases">
        <title>Genome assembly of the deep-sea coral Lophelia pertusa.</title>
        <authorList>
            <person name="Herrera S."/>
            <person name="Cordes E."/>
        </authorList>
    </citation>
    <scope>NUCLEOTIDE SEQUENCE</scope>
    <source>
        <strain evidence="4">USNM1676648</strain>
        <tissue evidence="4">Polyp</tissue>
    </source>
</reference>
<protein>
    <submittedName>
        <fullName evidence="4">Uncharacterized protein</fullName>
    </submittedName>
</protein>
<feature type="signal peptide" evidence="1">
    <location>
        <begin position="1"/>
        <end position="23"/>
    </location>
</feature>
<keyword evidence="1" id="KW-0732">Signal</keyword>
<comment type="caution">
    <text evidence="4">The sequence shown here is derived from an EMBL/GenBank/DDBJ whole genome shotgun (WGS) entry which is preliminary data.</text>
</comment>
<dbReference type="AlphaFoldDB" id="A0A9W9YDE5"/>
<dbReference type="InterPro" id="IPR041425">
    <property type="entry name" value="C3/4/5_MG1"/>
</dbReference>
<evidence type="ECO:0000313" key="5">
    <source>
        <dbReference type="Proteomes" id="UP001163046"/>
    </source>
</evidence>
<proteinExistence type="predicted"/>
<evidence type="ECO:0000259" key="2">
    <source>
        <dbReference type="Pfam" id="PF17790"/>
    </source>
</evidence>
<accession>A0A9W9YDE5</accession>
<feature type="chain" id="PRO_5040738988" evidence="1">
    <location>
        <begin position="24"/>
        <end position="336"/>
    </location>
</feature>
<evidence type="ECO:0000259" key="3">
    <source>
        <dbReference type="Pfam" id="PF17791"/>
    </source>
</evidence>
<dbReference type="InterPro" id="IPR050473">
    <property type="entry name" value="A2M/Complement_sys"/>
</dbReference>
<dbReference type="Gene3D" id="2.60.40.1940">
    <property type="match status" value="1"/>
</dbReference>
<sequence>MAELRGTMLRVTILLLVIGCVSAKSQRKSLRFSVDAGLPVTVKLYLQDFPNRQKTFSQVQGVVRQGSNIFLTVQVDPKDLPDVNSVDKQYVYLVAKSDDGHFQFHKEAKILLSYRDGMVFIQTDKPVYTPRQSDYCGSHESTGIKVEQWKDLDTSTGIISKRLDLGDFIIHGNWTITATYGHQNIHNTSVQFEVKEYVLPKFSVKLTVPPYILKTDNRIEIKITSRYTYGKPVRGTAVVYLSIAGFDGQIIKFGKHTIVLDESGVTTVPERIQIIQDLPGDLWFPEKSRLLVEADVIEGATGNKETAVDNSCQFTSSPYLIKFINTAKYFKPGLRL</sequence>
<keyword evidence="5" id="KW-1185">Reference proteome</keyword>
<evidence type="ECO:0000313" key="4">
    <source>
        <dbReference type="EMBL" id="KAJ7334577.1"/>
    </source>
</evidence>
<feature type="domain" description="Complement C3/4/5 macroglobulin" evidence="2">
    <location>
        <begin position="38"/>
        <end position="113"/>
    </location>
</feature>
<dbReference type="PANTHER" id="PTHR11412">
    <property type="entry name" value="MACROGLOBULIN / COMPLEMENT"/>
    <property type="match status" value="1"/>
</dbReference>
<dbReference type="Pfam" id="PF17791">
    <property type="entry name" value="MG3"/>
    <property type="match status" value="1"/>
</dbReference>
<dbReference type="Pfam" id="PF17790">
    <property type="entry name" value="MG1"/>
    <property type="match status" value="1"/>
</dbReference>
<dbReference type="OrthoDB" id="6359008at2759"/>
<organism evidence="4 5">
    <name type="scientific">Desmophyllum pertusum</name>
    <dbReference type="NCBI Taxonomy" id="174260"/>
    <lineage>
        <taxon>Eukaryota</taxon>
        <taxon>Metazoa</taxon>
        <taxon>Cnidaria</taxon>
        <taxon>Anthozoa</taxon>
        <taxon>Hexacorallia</taxon>
        <taxon>Scleractinia</taxon>
        <taxon>Caryophylliina</taxon>
        <taxon>Caryophylliidae</taxon>
        <taxon>Desmophyllum</taxon>
    </lineage>
</organism>
<dbReference type="EMBL" id="MU827784">
    <property type="protein sequence ID" value="KAJ7334577.1"/>
    <property type="molecule type" value="Genomic_DNA"/>
</dbReference>
<dbReference type="PANTHER" id="PTHR11412:SF166">
    <property type="entry name" value="NTR DOMAIN-CONTAINING PROTEIN"/>
    <property type="match status" value="1"/>
</dbReference>
<dbReference type="InterPro" id="IPR041555">
    <property type="entry name" value="MG3"/>
</dbReference>